<sequence>MLKLFKTSLSAFFLLSSISIAFAQTSITPSTPWGTWFIGTVQLPGGPKKWGGFAEVQARTNGLFSQYFYNELKGGVSYDLDKNFTVMLAGGRYATYDYKAVSEGTLTLEKRFWEQLIINQYLARVKFEHRYRVEQRWLESRDGTISYRNRIRYRLNGFLPINQKTVSPGAFFLSVYDEIFLNPKGPTFERNRLYAGLGYQFSKSLIVQAGWVNQTNYNPATFNQGVFTPISGSGKNNLVLNLTYRINRHKGKATSPAERLPSQPD</sequence>
<evidence type="ECO:0000313" key="3">
    <source>
        <dbReference type="Proteomes" id="UP000181790"/>
    </source>
</evidence>
<dbReference type="InterPro" id="IPR019619">
    <property type="entry name" value="DUF2490"/>
</dbReference>
<accession>A0A1S2VL23</accession>
<dbReference type="Pfam" id="PF10677">
    <property type="entry name" value="DUF2490"/>
    <property type="match status" value="1"/>
</dbReference>
<evidence type="ECO:0000256" key="1">
    <source>
        <dbReference type="SAM" id="SignalP"/>
    </source>
</evidence>
<evidence type="ECO:0000313" key="2">
    <source>
        <dbReference type="EMBL" id="OIN59462.1"/>
    </source>
</evidence>
<dbReference type="OrthoDB" id="1118734at2"/>
<name>A0A1S2VL23_9BACT</name>
<reference evidence="2 3" key="1">
    <citation type="submission" date="2016-10" db="EMBL/GenBank/DDBJ databases">
        <title>Arsenicibacter rosenii gen. nov., sp. nov., an efficient arsenic-methylating bacterium isolated from an arsenic-contaminated paddy soil.</title>
        <authorList>
            <person name="Huang K."/>
        </authorList>
    </citation>
    <scope>NUCLEOTIDE SEQUENCE [LARGE SCALE GENOMIC DNA]</scope>
    <source>
        <strain evidence="2 3">SM-1</strain>
    </source>
</reference>
<keyword evidence="1" id="KW-0732">Signal</keyword>
<dbReference type="EMBL" id="MORL01000004">
    <property type="protein sequence ID" value="OIN59462.1"/>
    <property type="molecule type" value="Genomic_DNA"/>
</dbReference>
<dbReference type="AlphaFoldDB" id="A0A1S2VL23"/>
<dbReference type="Proteomes" id="UP000181790">
    <property type="component" value="Unassembled WGS sequence"/>
</dbReference>
<comment type="caution">
    <text evidence="2">The sequence shown here is derived from an EMBL/GenBank/DDBJ whole genome shotgun (WGS) entry which is preliminary data.</text>
</comment>
<proteinExistence type="predicted"/>
<organism evidence="2 3">
    <name type="scientific">Arsenicibacter rosenii</name>
    <dbReference type="NCBI Taxonomy" id="1750698"/>
    <lineage>
        <taxon>Bacteria</taxon>
        <taxon>Pseudomonadati</taxon>
        <taxon>Bacteroidota</taxon>
        <taxon>Cytophagia</taxon>
        <taxon>Cytophagales</taxon>
        <taxon>Spirosomataceae</taxon>
        <taxon>Arsenicibacter</taxon>
    </lineage>
</organism>
<evidence type="ECO:0008006" key="4">
    <source>
        <dbReference type="Google" id="ProtNLM"/>
    </source>
</evidence>
<keyword evidence="3" id="KW-1185">Reference proteome</keyword>
<feature type="signal peptide" evidence="1">
    <location>
        <begin position="1"/>
        <end position="23"/>
    </location>
</feature>
<protein>
    <recommendedName>
        <fullName evidence="4">DUF2490 domain-containing protein</fullName>
    </recommendedName>
</protein>
<gene>
    <name evidence="2" type="ORF">BLX24_10865</name>
</gene>
<feature type="chain" id="PRO_5010342406" description="DUF2490 domain-containing protein" evidence="1">
    <location>
        <begin position="24"/>
        <end position="265"/>
    </location>
</feature>